<evidence type="ECO:0000313" key="1">
    <source>
        <dbReference type="EMBL" id="GFG81860.1"/>
    </source>
</evidence>
<dbReference type="EMBL" id="BLKX01000001">
    <property type="protein sequence ID" value="GFG81860.1"/>
    <property type="molecule type" value="Genomic_DNA"/>
</dbReference>
<gene>
    <name evidence="1" type="ORF">MPRG_51360</name>
</gene>
<organism evidence="1 2">
    <name type="scientific">Mycobacterium paragordonae</name>
    <dbReference type="NCBI Taxonomy" id="1389713"/>
    <lineage>
        <taxon>Bacteria</taxon>
        <taxon>Bacillati</taxon>
        <taxon>Actinomycetota</taxon>
        <taxon>Actinomycetes</taxon>
        <taxon>Mycobacteriales</taxon>
        <taxon>Mycobacteriaceae</taxon>
        <taxon>Mycobacterium</taxon>
    </lineage>
</organism>
<dbReference type="Proteomes" id="UP000465240">
    <property type="component" value="Unassembled WGS sequence"/>
</dbReference>
<reference evidence="1 2" key="1">
    <citation type="journal article" date="2019" name="Emerg. Microbes Infect.">
        <title>Comprehensive subspecies identification of 175 nontuberculous mycobacteria species based on 7547 genomic profiles.</title>
        <authorList>
            <person name="Matsumoto Y."/>
            <person name="Kinjo T."/>
            <person name="Motooka D."/>
            <person name="Nabeya D."/>
            <person name="Jung N."/>
            <person name="Uechi K."/>
            <person name="Horii T."/>
            <person name="Iida T."/>
            <person name="Fujita J."/>
            <person name="Nakamura S."/>
        </authorList>
    </citation>
    <scope>NUCLEOTIDE SEQUENCE [LARGE SCALE GENOMIC DNA]</scope>
    <source>
        <strain evidence="1 2">JCM 18565</strain>
    </source>
</reference>
<proteinExistence type="predicted"/>
<accession>A0ABQ1CC64</accession>
<keyword evidence="2" id="KW-1185">Reference proteome</keyword>
<sequence>MGRANLGQRVRPLDRHRVRVVTFCQQAGALVPTDPELLGKVPWGISVGVSIGGTHDVPA</sequence>
<comment type="caution">
    <text evidence="1">The sequence shown here is derived from an EMBL/GenBank/DDBJ whole genome shotgun (WGS) entry which is preliminary data.</text>
</comment>
<protein>
    <submittedName>
        <fullName evidence="1">Uncharacterized protein</fullName>
    </submittedName>
</protein>
<name>A0ABQ1CC64_9MYCO</name>
<evidence type="ECO:0000313" key="2">
    <source>
        <dbReference type="Proteomes" id="UP000465240"/>
    </source>
</evidence>